<organism evidence="1">
    <name type="scientific">Alkalihalophilus sp. As8PL</name>
    <dbReference type="NCBI Taxonomy" id="3237103"/>
    <lineage>
        <taxon>Bacteria</taxon>
        <taxon>Bacillati</taxon>
        <taxon>Bacillota</taxon>
        <taxon>Bacilli</taxon>
        <taxon>Bacillales</taxon>
        <taxon>Bacillaceae</taxon>
        <taxon>Alkalihalophilus</taxon>
    </lineage>
</organism>
<keyword evidence="1" id="KW-0614">Plasmid</keyword>
<dbReference type="EMBL" id="CP162550">
    <property type="protein sequence ID" value="XDI35079.1"/>
    <property type="molecule type" value="Genomic_DNA"/>
</dbReference>
<gene>
    <name evidence="1" type="ORF">AB3N04_00955</name>
</gene>
<evidence type="ECO:0000313" key="1">
    <source>
        <dbReference type="EMBL" id="XDI35079.1"/>
    </source>
</evidence>
<sequence length="150" mass="17007">MPNTEEVLDEIGVVELELDEEFIFEEDGHTFKISVKEDDTGFFTLSSGQKRIRGDISYCHGGVCMTEMTMFLTVDYLQNQVVKTVSANHQVRRNWNAGMDVTPIGNTIHEVRLGNGFASGVFQFSPQWGTNYTRTLNMNANVSTYKIYFS</sequence>
<name>A0AB39BNN2_9BACI</name>
<geneLocation type="plasmid" evidence="1">
    <name>unnamed</name>
</geneLocation>
<protein>
    <submittedName>
        <fullName evidence="1">Uncharacterized protein</fullName>
    </submittedName>
</protein>
<accession>A0AB39BNN2</accession>
<proteinExistence type="predicted"/>
<dbReference type="RefSeq" id="WP_368502697.1">
    <property type="nucleotide sequence ID" value="NZ_CP162550.1"/>
</dbReference>
<dbReference type="AlphaFoldDB" id="A0AB39BNN2"/>
<reference evidence="1" key="1">
    <citation type="submission" date="2024-07" db="EMBL/GenBank/DDBJ databases">
        <title>Identification and characteristics of an arsenic-resistant bacterial isolate, which belongs to a novel species.</title>
        <authorList>
            <person name="Juszczyk A."/>
            <person name="Kowalczyk A."/>
            <person name="Was K."/>
            <person name="Kosowicz W."/>
            <person name="Budzyn A."/>
            <person name="Latowski D."/>
        </authorList>
    </citation>
    <scope>NUCLEOTIDE SEQUENCE</scope>
    <source>
        <strain evidence="1">As8PL</strain>
        <plasmid evidence="1">unnamed</plasmid>
    </source>
</reference>